<protein>
    <submittedName>
        <fullName evidence="6">Nitrate ABC transporter, substrate-binding protein</fullName>
    </submittedName>
</protein>
<evidence type="ECO:0000256" key="3">
    <source>
        <dbReference type="ARBA" id="ARBA00022475"/>
    </source>
</evidence>
<dbReference type="InterPro" id="IPR044527">
    <property type="entry name" value="NrtA/CpmA_ABC-bd_dom"/>
</dbReference>
<dbReference type="RefSeq" id="WP_130234291.1">
    <property type="nucleotide sequence ID" value="NZ_BMEF01000009.1"/>
</dbReference>
<evidence type="ECO:0000256" key="1">
    <source>
        <dbReference type="ARBA" id="ARBA00004308"/>
    </source>
</evidence>
<comment type="subcellular location">
    <subcellularLocation>
        <location evidence="1">Endomembrane system</location>
    </subcellularLocation>
</comment>
<keyword evidence="5" id="KW-0472">Membrane</keyword>
<dbReference type="Gene3D" id="3.40.190.10">
    <property type="entry name" value="Periplasmic binding protein-like II"/>
    <property type="match status" value="2"/>
</dbReference>
<dbReference type="Pfam" id="PF13379">
    <property type="entry name" value="NMT1_2"/>
    <property type="match status" value="1"/>
</dbReference>
<dbReference type="KEGG" id="apai:APAC_2336"/>
<keyword evidence="3" id="KW-1003">Cell membrane</keyword>
<sequence>MLKQALKVGLGISIVASSLLAAPEKTKLKIGFIALTDCAPLVIAKEKGFFEEEGLDVHVAKEGGGWPGIQQKVISGEYDFSHALAGMPIAATLGINGDAHLQALLSLDFNGNAITYGNNIISEMEKYGLDKTARPVSADSLKKYIDAKKAAEDNNYQPLNFGMVHPVSTHNYELRYWMAGSGIKPDEDTTIKPFPPPTMPQNLIAGNIEGYCVGEPWNSRIVLKGQGSALVTNYDIWNNNPEKVLQARADFVEKYPETTKAVMRAVIKAQMWLDESWENREEAIKYLAQKNYVKAPKNVLQKSMSGTFLYNKGVDSANPMFNTFANYYASYPFYSHGMWFITQMYRWGQLEKPVDMKATIEKVYRPDLFSDVAKEVGYTLPPSPWKKDGVDEYNKFIDGKVWDPNKAVEYIYDTFAVTNPKVSKEELLKVNNWKVDTKQPSYVCPYGPAGCADPKYVTKK</sequence>
<dbReference type="CDD" id="cd13553">
    <property type="entry name" value="PBP2_NrtA_CpmA_like"/>
    <property type="match status" value="1"/>
</dbReference>
<keyword evidence="7" id="KW-1185">Reference proteome</keyword>
<dbReference type="SUPFAM" id="SSF53850">
    <property type="entry name" value="Periplasmic binding protein-like II"/>
    <property type="match status" value="1"/>
</dbReference>
<reference evidence="6 7" key="1">
    <citation type="submission" date="2019-09" db="EMBL/GenBank/DDBJ databases">
        <title>Complete genome sequencing of four Arcobacter species reveals a diverse suite of mobile elements.</title>
        <authorList>
            <person name="Miller W.G."/>
            <person name="Yee E."/>
            <person name="Bono J.L."/>
        </authorList>
    </citation>
    <scope>NUCLEOTIDE SEQUENCE [LARGE SCALE GENOMIC DNA]</scope>
    <source>
        <strain evidence="6 7">LMG 26638</strain>
    </source>
</reference>
<dbReference type="OrthoDB" id="5516036at2"/>
<evidence type="ECO:0000256" key="5">
    <source>
        <dbReference type="ARBA" id="ARBA00023136"/>
    </source>
</evidence>
<keyword evidence="4" id="KW-0997">Cell inner membrane</keyword>
<gene>
    <name evidence="6" type="ORF">APAC_2336</name>
</gene>
<name>A0A5C2HE05_9BACT</name>
<keyword evidence="2" id="KW-0813">Transport</keyword>
<dbReference type="Proteomes" id="UP000322726">
    <property type="component" value="Chromosome"/>
</dbReference>
<dbReference type="PANTHER" id="PTHR30024:SF43">
    <property type="entry name" value="BLL4572 PROTEIN"/>
    <property type="match status" value="1"/>
</dbReference>
<dbReference type="PANTHER" id="PTHR30024">
    <property type="entry name" value="ALIPHATIC SULFONATES-BINDING PROTEIN-RELATED"/>
    <property type="match status" value="1"/>
</dbReference>
<reference evidence="6 7" key="3">
    <citation type="submission" date="2019-09" db="EMBL/GenBank/DDBJ databases">
        <title>Taxonomic note: a critical rebuttal of the proposed division of the genus Arcobacter into six genera, emended descriptions of Arcobacter anaerophilus and the genus Arcobacter, and an assessment of genus-level boundaries for Epsilonproteobacteria using in silico genomic comparator tools.</title>
        <authorList>
            <person name="On S.L.W."/>
            <person name="Miller W.G."/>
            <person name="Biggs P."/>
            <person name="Cornelius A."/>
            <person name="Vandamme P."/>
        </authorList>
    </citation>
    <scope>NUCLEOTIDE SEQUENCE [LARGE SCALE GENOMIC DNA]</scope>
    <source>
        <strain evidence="6 7">LMG 26638</strain>
    </source>
</reference>
<dbReference type="AlphaFoldDB" id="A0A5C2HE05"/>
<evidence type="ECO:0000256" key="2">
    <source>
        <dbReference type="ARBA" id="ARBA00022448"/>
    </source>
</evidence>
<proteinExistence type="predicted"/>
<evidence type="ECO:0000313" key="7">
    <source>
        <dbReference type="Proteomes" id="UP000322726"/>
    </source>
</evidence>
<organism evidence="6 7">
    <name type="scientific">Malaciobacter pacificus</name>
    <dbReference type="NCBI Taxonomy" id="1080223"/>
    <lineage>
        <taxon>Bacteria</taxon>
        <taxon>Pseudomonadati</taxon>
        <taxon>Campylobacterota</taxon>
        <taxon>Epsilonproteobacteria</taxon>
        <taxon>Campylobacterales</taxon>
        <taxon>Arcobacteraceae</taxon>
        <taxon>Malaciobacter</taxon>
    </lineage>
</organism>
<accession>A0A5C2HE05</accession>
<reference evidence="7" key="2">
    <citation type="submission" date="2019-09" db="EMBL/GenBank/DDBJ databases">
        <title>Complete genome sequencing of four Arcobacter species reveals a diverse suite of mobile elements.</title>
        <authorList>
            <person name="On S.L.W."/>
            <person name="Miller W.G."/>
            <person name="Biggs P."/>
            <person name="Cornelius A."/>
            <person name="Vandamme P."/>
        </authorList>
    </citation>
    <scope>NUCLEOTIDE SEQUENCE [LARGE SCALE GENOMIC DNA]</scope>
    <source>
        <strain evidence="7">LMG 26638</strain>
    </source>
</reference>
<dbReference type="EMBL" id="CP035928">
    <property type="protein sequence ID" value="QEP35396.1"/>
    <property type="molecule type" value="Genomic_DNA"/>
</dbReference>
<dbReference type="GO" id="GO:0012505">
    <property type="term" value="C:endomembrane system"/>
    <property type="evidence" value="ECO:0007669"/>
    <property type="project" value="UniProtKB-SubCell"/>
</dbReference>
<evidence type="ECO:0000313" key="6">
    <source>
        <dbReference type="EMBL" id="QEP35396.1"/>
    </source>
</evidence>
<evidence type="ECO:0000256" key="4">
    <source>
        <dbReference type="ARBA" id="ARBA00022519"/>
    </source>
</evidence>